<proteinExistence type="predicted"/>
<reference evidence="2 3" key="1">
    <citation type="submission" date="2020-10" db="EMBL/GenBank/DDBJ databases">
        <title>Connecting structure to function with the recovery of over 1000 high-quality activated sludge metagenome-assembled genomes encoding full-length rRNA genes using long-read sequencing.</title>
        <authorList>
            <person name="Singleton C.M."/>
            <person name="Petriglieri F."/>
            <person name="Kristensen J.M."/>
            <person name="Kirkegaard R.H."/>
            <person name="Michaelsen T.Y."/>
            <person name="Andersen M.H."/>
            <person name="Karst S.M."/>
            <person name="Dueholm M.S."/>
            <person name="Nielsen P.H."/>
            <person name="Albertsen M."/>
        </authorList>
    </citation>
    <scope>NUCLEOTIDE SEQUENCE [LARGE SCALE GENOMIC DNA]</scope>
    <source>
        <strain evidence="2">Ribe_18-Q3-R11-54_BAT3C.373</strain>
    </source>
</reference>
<dbReference type="AlphaFoldDB" id="A0A9D7S7V4"/>
<evidence type="ECO:0000313" key="3">
    <source>
        <dbReference type="Proteomes" id="UP000808349"/>
    </source>
</evidence>
<evidence type="ECO:0000313" key="2">
    <source>
        <dbReference type="EMBL" id="MBK9716999.1"/>
    </source>
</evidence>
<feature type="chain" id="PRO_5038877073" evidence="1">
    <location>
        <begin position="25"/>
        <end position="121"/>
    </location>
</feature>
<organism evidence="2 3">
    <name type="scientific">Candidatus Defluviibacterium haderslevense</name>
    <dbReference type="NCBI Taxonomy" id="2981993"/>
    <lineage>
        <taxon>Bacteria</taxon>
        <taxon>Pseudomonadati</taxon>
        <taxon>Bacteroidota</taxon>
        <taxon>Saprospiria</taxon>
        <taxon>Saprospirales</taxon>
        <taxon>Saprospiraceae</taxon>
        <taxon>Candidatus Defluviibacterium</taxon>
    </lineage>
</organism>
<evidence type="ECO:0000256" key="1">
    <source>
        <dbReference type="SAM" id="SignalP"/>
    </source>
</evidence>
<dbReference type="EMBL" id="JADKFW010000004">
    <property type="protein sequence ID" value="MBK9716999.1"/>
    <property type="molecule type" value="Genomic_DNA"/>
</dbReference>
<keyword evidence="1" id="KW-0732">Signal</keyword>
<accession>A0A9D7S7V4</accession>
<feature type="signal peptide" evidence="1">
    <location>
        <begin position="1"/>
        <end position="24"/>
    </location>
</feature>
<name>A0A9D7S7V4_9BACT</name>
<dbReference type="Proteomes" id="UP000808349">
    <property type="component" value="Unassembled WGS sequence"/>
</dbReference>
<protein>
    <submittedName>
        <fullName evidence="2">Uncharacterized protein</fullName>
    </submittedName>
</protein>
<comment type="caution">
    <text evidence="2">The sequence shown here is derived from an EMBL/GenBank/DDBJ whole genome shotgun (WGS) entry which is preliminary data.</text>
</comment>
<sequence>MKQLIKLSITVCLFFLFTSHYANAQLLNTSGKISLLRIHDVGTKYGPPNDQIDSEVIFQLDSQPTRAFGFQLRDNNNKLVHQGMVDLLRDALANNFRVHVDYNNIPGKNNATIIRVWITKN</sequence>
<gene>
    <name evidence="2" type="ORF">IPO85_05715</name>
</gene>